<evidence type="ECO:0000313" key="8">
    <source>
        <dbReference type="EMBL" id="KAF2634479.1"/>
    </source>
</evidence>
<protein>
    <recommendedName>
        <fullName evidence="7">Rhodopsin domain-containing protein</fullName>
    </recommendedName>
</protein>
<reference evidence="8" key="1">
    <citation type="journal article" date="2020" name="Stud. Mycol.">
        <title>101 Dothideomycetes genomes: a test case for predicting lifestyles and emergence of pathogens.</title>
        <authorList>
            <person name="Haridas S."/>
            <person name="Albert R."/>
            <person name="Binder M."/>
            <person name="Bloem J."/>
            <person name="Labutti K."/>
            <person name="Salamov A."/>
            <person name="Andreopoulos B."/>
            <person name="Baker S."/>
            <person name="Barry K."/>
            <person name="Bills G."/>
            <person name="Bluhm B."/>
            <person name="Cannon C."/>
            <person name="Castanera R."/>
            <person name="Culley D."/>
            <person name="Daum C."/>
            <person name="Ezra D."/>
            <person name="Gonzalez J."/>
            <person name="Henrissat B."/>
            <person name="Kuo A."/>
            <person name="Liang C."/>
            <person name="Lipzen A."/>
            <person name="Lutzoni F."/>
            <person name="Magnuson J."/>
            <person name="Mondo S."/>
            <person name="Nolan M."/>
            <person name="Ohm R."/>
            <person name="Pangilinan J."/>
            <person name="Park H.-J."/>
            <person name="Ramirez L."/>
            <person name="Alfaro M."/>
            <person name="Sun H."/>
            <person name="Tritt A."/>
            <person name="Yoshinaga Y."/>
            <person name="Zwiers L.-H."/>
            <person name="Turgeon B."/>
            <person name="Goodwin S."/>
            <person name="Spatafora J."/>
            <person name="Crous P."/>
            <person name="Grigoriev I."/>
        </authorList>
    </citation>
    <scope>NUCLEOTIDE SEQUENCE</scope>
    <source>
        <strain evidence="8">CBS 473.64</strain>
    </source>
</reference>
<dbReference type="OrthoDB" id="3934549at2759"/>
<dbReference type="GO" id="GO:0016020">
    <property type="term" value="C:membrane"/>
    <property type="evidence" value="ECO:0007669"/>
    <property type="project" value="UniProtKB-SubCell"/>
</dbReference>
<feature type="transmembrane region" description="Helical" evidence="6">
    <location>
        <begin position="12"/>
        <end position="30"/>
    </location>
</feature>
<dbReference type="InterPro" id="IPR052337">
    <property type="entry name" value="SAT4-like"/>
</dbReference>
<evidence type="ECO:0000256" key="4">
    <source>
        <dbReference type="ARBA" id="ARBA00023136"/>
    </source>
</evidence>
<feature type="transmembrane region" description="Helical" evidence="6">
    <location>
        <begin position="37"/>
        <end position="59"/>
    </location>
</feature>
<feature type="non-terminal residue" evidence="8">
    <location>
        <position position="192"/>
    </location>
</feature>
<gene>
    <name evidence="8" type="ORF">P280DRAFT_361098</name>
</gene>
<keyword evidence="4 6" id="KW-0472">Membrane</keyword>
<dbReference type="Pfam" id="PF20684">
    <property type="entry name" value="Fung_rhodopsin"/>
    <property type="match status" value="1"/>
</dbReference>
<evidence type="ECO:0000259" key="7">
    <source>
        <dbReference type="Pfam" id="PF20684"/>
    </source>
</evidence>
<evidence type="ECO:0000256" key="3">
    <source>
        <dbReference type="ARBA" id="ARBA00022989"/>
    </source>
</evidence>
<feature type="transmembrane region" description="Helical" evidence="6">
    <location>
        <begin position="124"/>
        <end position="146"/>
    </location>
</feature>
<feature type="non-terminal residue" evidence="8">
    <location>
        <position position="1"/>
    </location>
</feature>
<proteinExistence type="inferred from homology"/>
<comment type="subcellular location">
    <subcellularLocation>
        <location evidence="1">Membrane</location>
        <topology evidence="1">Multi-pass membrane protein</topology>
    </subcellularLocation>
</comment>
<evidence type="ECO:0000256" key="5">
    <source>
        <dbReference type="ARBA" id="ARBA00038359"/>
    </source>
</evidence>
<dbReference type="PANTHER" id="PTHR33048:SF47">
    <property type="entry name" value="INTEGRAL MEMBRANE PROTEIN-RELATED"/>
    <property type="match status" value="1"/>
</dbReference>
<accession>A0A6A6RG92</accession>
<name>A0A6A6RG92_9PLEO</name>
<sequence>VRIWYIYQTMYPIVPALVKISILIFYLSIAAHRIFRVIVKMTIIFICLFATSIVLMNAFSCPSNPRLALNENIFNMRNRWGCIDLTYVYFTHAGINIFLDTFIWILPLPILVRLRMDRCRRIGLLLLFSIGILVPVAVSFRMWALWSWSHSGHLGRYYGGYILFWDQIEMNTAIICASAPSLQPLLQRAFGG</sequence>
<evidence type="ECO:0000256" key="2">
    <source>
        <dbReference type="ARBA" id="ARBA00022692"/>
    </source>
</evidence>
<comment type="similarity">
    <text evidence="5">Belongs to the SAT4 family.</text>
</comment>
<evidence type="ECO:0000256" key="6">
    <source>
        <dbReference type="SAM" id="Phobius"/>
    </source>
</evidence>
<dbReference type="InterPro" id="IPR049326">
    <property type="entry name" value="Rhodopsin_dom_fungi"/>
</dbReference>
<dbReference type="AlphaFoldDB" id="A0A6A6RG92"/>
<organism evidence="8 9">
    <name type="scientific">Massarina eburnea CBS 473.64</name>
    <dbReference type="NCBI Taxonomy" id="1395130"/>
    <lineage>
        <taxon>Eukaryota</taxon>
        <taxon>Fungi</taxon>
        <taxon>Dikarya</taxon>
        <taxon>Ascomycota</taxon>
        <taxon>Pezizomycotina</taxon>
        <taxon>Dothideomycetes</taxon>
        <taxon>Pleosporomycetidae</taxon>
        <taxon>Pleosporales</taxon>
        <taxon>Massarineae</taxon>
        <taxon>Massarinaceae</taxon>
        <taxon>Massarina</taxon>
    </lineage>
</organism>
<feature type="domain" description="Rhodopsin" evidence="7">
    <location>
        <begin position="4"/>
        <end position="188"/>
    </location>
</feature>
<dbReference type="EMBL" id="MU006823">
    <property type="protein sequence ID" value="KAF2634479.1"/>
    <property type="molecule type" value="Genomic_DNA"/>
</dbReference>
<dbReference type="PANTHER" id="PTHR33048">
    <property type="entry name" value="PTH11-LIKE INTEGRAL MEMBRANE PROTEIN (AFU_ORTHOLOGUE AFUA_5G11245)"/>
    <property type="match status" value="1"/>
</dbReference>
<dbReference type="Proteomes" id="UP000799753">
    <property type="component" value="Unassembled WGS sequence"/>
</dbReference>
<evidence type="ECO:0000256" key="1">
    <source>
        <dbReference type="ARBA" id="ARBA00004141"/>
    </source>
</evidence>
<feature type="transmembrane region" description="Helical" evidence="6">
    <location>
        <begin position="87"/>
        <end position="112"/>
    </location>
</feature>
<evidence type="ECO:0000313" key="9">
    <source>
        <dbReference type="Proteomes" id="UP000799753"/>
    </source>
</evidence>
<keyword evidence="3 6" id="KW-1133">Transmembrane helix</keyword>
<keyword evidence="2 6" id="KW-0812">Transmembrane</keyword>
<keyword evidence="9" id="KW-1185">Reference proteome</keyword>